<dbReference type="InterPro" id="IPR004761">
    <property type="entry name" value="Spore_GerAB"/>
</dbReference>
<dbReference type="Proteomes" id="UP001057868">
    <property type="component" value="Unassembled WGS sequence"/>
</dbReference>
<feature type="transmembrane region" description="Helical" evidence="8">
    <location>
        <begin position="134"/>
        <end position="154"/>
    </location>
</feature>
<dbReference type="PANTHER" id="PTHR34975">
    <property type="entry name" value="SPORE GERMINATION PROTEIN A2"/>
    <property type="match status" value="1"/>
</dbReference>
<comment type="subcellular location">
    <subcellularLocation>
        <location evidence="1">Membrane</location>
        <topology evidence="1">Multi-pass membrane protein</topology>
    </subcellularLocation>
</comment>
<dbReference type="GO" id="GO:0009847">
    <property type="term" value="P:spore germination"/>
    <property type="evidence" value="ECO:0007669"/>
    <property type="project" value="InterPro"/>
</dbReference>
<evidence type="ECO:0000256" key="2">
    <source>
        <dbReference type="ARBA" id="ARBA00007998"/>
    </source>
</evidence>
<keyword evidence="6 8" id="KW-1133">Transmembrane helix</keyword>
<keyword evidence="5 8" id="KW-0812">Transmembrane</keyword>
<proteinExistence type="inferred from homology"/>
<feature type="transmembrane region" description="Helical" evidence="8">
    <location>
        <begin position="73"/>
        <end position="90"/>
    </location>
</feature>
<comment type="caution">
    <text evidence="9">The sequence shown here is derived from an EMBL/GenBank/DDBJ whole genome shotgun (WGS) entry which is preliminary data.</text>
</comment>
<comment type="similarity">
    <text evidence="2">Belongs to the amino acid-polyamine-organocation (APC) superfamily. Spore germination protein (SGP) (TC 2.A.3.9) family.</text>
</comment>
<organism evidence="9 10">
    <name type="scientific">Clostridium folliculivorans</name>
    <dbReference type="NCBI Taxonomy" id="2886038"/>
    <lineage>
        <taxon>Bacteria</taxon>
        <taxon>Bacillati</taxon>
        <taxon>Bacillota</taxon>
        <taxon>Clostridia</taxon>
        <taxon>Eubacteriales</taxon>
        <taxon>Clostridiaceae</taxon>
        <taxon>Clostridium</taxon>
    </lineage>
</organism>
<feature type="transmembrane region" description="Helical" evidence="8">
    <location>
        <begin position="211"/>
        <end position="233"/>
    </location>
</feature>
<keyword evidence="10" id="KW-1185">Reference proteome</keyword>
<reference evidence="9" key="1">
    <citation type="journal article" date="2023" name="Int. J. Syst. Evol. Microbiol.">
        <title>&lt;i&gt;Clostridium folliculivorans&lt;/i&gt; sp. nov., isolated from soil samples of an organic paddy in Japan.</title>
        <authorList>
            <person name="Tazawa J."/>
            <person name="Kobayashi H."/>
            <person name="Tanizawa Y."/>
            <person name="Uchino A."/>
            <person name="Tanaka F."/>
            <person name="Urashima Y."/>
            <person name="Miura S."/>
            <person name="Sakamoto M."/>
            <person name="Ohkuma M."/>
            <person name="Tohno M."/>
        </authorList>
    </citation>
    <scope>NUCLEOTIDE SEQUENCE</scope>
    <source>
        <strain evidence="9">D1-1</strain>
    </source>
</reference>
<dbReference type="AlphaFoldDB" id="A0A9W5Y4D4"/>
<evidence type="ECO:0000256" key="7">
    <source>
        <dbReference type="ARBA" id="ARBA00023136"/>
    </source>
</evidence>
<evidence type="ECO:0000256" key="6">
    <source>
        <dbReference type="ARBA" id="ARBA00022989"/>
    </source>
</evidence>
<dbReference type="GO" id="GO:0016020">
    <property type="term" value="C:membrane"/>
    <property type="evidence" value="ECO:0007669"/>
    <property type="project" value="UniProtKB-SubCell"/>
</dbReference>
<dbReference type="Pfam" id="PF03845">
    <property type="entry name" value="Spore_permease"/>
    <property type="match status" value="1"/>
</dbReference>
<protein>
    <submittedName>
        <fullName evidence="9">Uncharacterized protein</fullName>
    </submittedName>
</protein>
<feature type="transmembrane region" description="Helical" evidence="8">
    <location>
        <begin position="5"/>
        <end position="26"/>
    </location>
</feature>
<feature type="transmembrane region" description="Helical" evidence="8">
    <location>
        <begin position="264"/>
        <end position="285"/>
    </location>
</feature>
<evidence type="ECO:0000256" key="1">
    <source>
        <dbReference type="ARBA" id="ARBA00004141"/>
    </source>
</evidence>
<evidence type="ECO:0000256" key="4">
    <source>
        <dbReference type="ARBA" id="ARBA00022544"/>
    </source>
</evidence>
<feature type="transmembrane region" description="Helical" evidence="8">
    <location>
        <begin position="305"/>
        <end position="324"/>
    </location>
</feature>
<sequence length="365" mass="42946">MKRYFYYIVLINSFTNIIIFLPDILLPDWNKGGLLSIFLSLPFGTLMMYVFLKTLIRFPNKTLSEILEITCPRWIQITIMLLFCPSWYISGLLMLSSTLDMTNIFMDPHSSTYLLLSLYVILIIYAIRMDGTTLLYVLEIFILFIIPTIIFIFAKGITDPFLSWDACIETVSNSLTLPKLSAFAVTTYSFTGYTDMVVFNKYYKDTYELKFLWIFPIIELFLMLFSFIIPIGFLGTQNADNYNFPWITSADCMLIKTGIIERTLFIYLLIYLVTALVNIMIHWYVSLDIFKQLFKNQLKFKNTKLVKLCVLCAFAVIPFFYNHFIPQIQDEVMVKFWLSLRLFMEYFLVIFLCFVTYKAHKKGRI</sequence>
<dbReference type="RefSeq" id="WP_261853227.1">
    <property type="nucleotide sequence ID" value="NZ_BQXY01000005.1"/>
</dbReference>
<name>A0A9W5Y4D4_9CLOT</name>
<gene>
    <name evidence="9" type="ORF">CFOLD11_31420</name>
</gene>
<keyword evidence="3" id="KW-0813">Transport</keyword>
<evidence type="ECO:0000256" key="3">
    <source>
        <dbReference type="ARBA" id="ARBA00022448"/>
    </source>
</evidence>
<feature type="transmembrane region" description="Helical" evidence="8">
    <location>
        <begin position="32"/>
        <end position="52"/>
    </location>
</feature>
<feature type="transmembrane region" description="Helical" evidence="8">
    <location>
        <begin position="110"/>
        <end position="127"/>
    </location>
</feature>
<dbReference type="EMBL" id="BQXY01000005">
    <property type="protein sequence ID" value="GKU26315.1"/>
    <property type="molecule type" value="Genomic_DNA"/>
</dbReference>
<feature type="transmembrane region" description="Helical" evidence="8">
    <location>
        <begin position="180"/>
        <end position="199"/>
    </location>
</feature>
<dbReference type="PANTHER" id="PTHR34975:SF2">
    <property type="entry name" value="SPORE GERMINATION PROTEIN A2"/>
    <property type="match status" value="1"/>
</dbReference>
<evidence type="ECO:0000313" key="10">
    <source>
        <dbReference type="Proteomes" id="UP001057868"/>
    </source>
</evidence>
<keyword evidence="7 8" id="KW-0472">Membrane</keyword>
<evidence type="ECO:0000256" key="5">
    <source>
        <dbReference type="ARBA" id="ARBA00022692"/>
    </source>
</evidence>
<feature type="transmembrane region" description="Helical" evidence="8">
    <location>
        <begin position="336"/>
        <end position="357"/>
    </location>
</feature>
<accession>A0A9W5Y4D4</accession>
<keyword evidence="4" id="KW-0309">Germination</keyword>
<evidence type="ECO:0000256" key="8">
    <source>
        <dbReference type="SAM" id="Phobius"/>
    </source>
</evidence>
<evidence type="ECO:0000313" key="9">
    <source>
        <dbReference type="EMBL" id="GKU26315.1"/>
    </source>
</evidence>